<name>A0A284VNW8_9EURY</name>
<sequence>MEDLSSEDIDMIVKKVYAKISEAMLSSGTAGPTKCPEGYTHGCPSQTVFGCDIGSFVCKGKGFKCSPQYVGFEGIERI</sequence>
<dbReference type="Proteomes" id="UP000218615">
    <property type="component" value="Unassembled WGS sequence"/>
</dbReference>
<evidence type="ECO:0000313" key="2">
    <source>
        <dbReference type="Proteomes" id="UP000218615"/>
    </source>
</evidence>
<dbReference type="EMBL" id="FZMP01000128">
    <property type="protein sequence ID" value="SNQ60964.1"/>
    <property type="molecule type" value="Genomic_DNA"/>
</dbReference>
<proteinExistence type="predicted"/>
<keyword evidence="2" id="KW-1185">Reference proteome</keyword>
<evidence type="ECO:0000313" key="1">
    <source>
        <dbReference type="EMBL" id="SNQ60964.1"/>
    </source>
</evidence>
<reference evidence="2" key="1">
    <citation type="submission" date="2017-06" db="EMBL/GenBank/DDBJ databases">
        <authorList>
            <person name="Cremers G."/>
        </authorList>
    </citation>
    <scope>NUCLEOTIDE SEQUENCE [LARGE SCALE GENOMIC DNA]</scope>
</reference>
<protein>
    <submittedName>
        <fullName evidence="1">Uncharacterized protein</fullName>
    </submittedName>
</protein>
<dbReference type="AlphaFoldDB" id="A0A284VNW8"/>
<organism evidence="1 2">
    <name type="scientific">Candidatus Methanoperedens nitratireducens</name>
    <dbReference type="NCBI Taxonomy" id="1392998"/>
    <lineage>
        <taxon>Archaea</taxon>
        <taxon>Methanobacteriati</taxon>
        <taxon>Methanobacteriota</taxon>
        <taxon>Stenosarchaea group</taxon>
        <taxon>Methanomicrobia</taxon>
        <taxon>Methanosarcinales</taxon>
        <taxon>ANME-2 cluster</taxon>
        <taxon>Candidatus Methanoperedentaceae</taxon>
        <taxon>Candidatus Methanoperedens</taxon>
    </lineage>
</organism>
<dbReference type="RefSeq" id="WP_096205529.1">
    <property type="nucleotide sequence ID" value="NZ_FZMP01000128.1"/>
</dbReference>
<gene>
    <name evidence="1" type="ORF">MNV_2130003</name>
</gene>
<accession>A0A284VNW8</accession>